<feature type="compositionally biased region" description="Basic residues" evidence="1">
    <location>
        <begin position="20"/>
        <end position="32"/>
    </location>
</feature>
<keyword evidence="3" id="KW-1185">Reference proteome</keyword>
<evidence type="ECO:0000313" key="2">
    <source>
        <dbReference type="EMBL" id="GAK63941.1"/>
    </source>
</evidence>
<proteinExistence type="predicted"/>
<gene>
    <name evidence="2" type="ORF">PAN0_004d2150</name>
</gene>
<evidence type="ECO:0000313" key="3">
    <source>
        <dbReference type="Proteomes" id="UP000053758"/>
    </source>
</evidence>
<feature type="compositionally biased region" description="Low complexity" evidence="1">
    <location>
        <begin position="162"/>
        <end position="194"/>
    </location>
</feature>
<dbReference type="GeneID" id="26303146"/>
<feature type="compositionally biased region" description="Basic and acidic residues" evidence="1">
    <location>
        <begin position="33"/>
        <end position="60"/>
    </location>
</feature>
<evidence type="ECO:0008006" key="4">
    <source>
        <dbReference type="Google" id="ProtNLM"/>
    </source>
</evidence>
<accession>A0A081CB95</accession>
<dbReference type="SUPFAM" id="SSF57701">
    <property type="entry name" value="Zn2/Cys6 DNA-binding domain"/>
    <property type="match status" value="1"/>
</dbReference>
<dbReference type="AlphaFoldDB" id="A0A081CB95"/>
<evidence type="ECO:0000256" key="1">
    <source>
        <dbReference type="SAM" id="MobiDB-lite"/>
    </source>
</evidence>
<dbReference type="Proteomes" id="UP000053758">
    <property type="component" value="Unassembled WGS sequence"/>
</dbReference>
<organism evidence="2 3">
    <name type="scientific">Pseudozyma antarctica</name>
    <name type="common">Yeast</name>
    <name type="synonym">Candida antarctica</name>
    <dbReference type="NCBI Taxonomy" id="84753"/>
    <lineage>
        <taxon>Eukaryota</taxon>
        <taxon>Fungi</taxon>
        <taxon>Dikarya</taxon>
        <taxon>Basidiomycota</taxon>
        <taxon>Ustilaginomycotina</taxon>
        <taxon>Ustilaginomycetes</taxon>
        <taxon>Ustilaginales</taxon>
        <taxon>Ustilaginaceae</taxon>
        <taxon>Moesziomyces</taxon>
    </lineage>
</organism>
<dbReference type="GO" id="GO:0008270">
    <property type="term" value="F:zinc ion binding"/>
    <property type="evidence" value="ECO:0007669"/>
    <property type="project" value="InterPro"/>
</dbReference>
<protein>
    <recommendedName>
        <fullName evidence="4">Zn(2)-C6 fungal-type domain-containing protein</fullName>
    </recommendedName>
</protein>
<dbReference type="EMBL" id="DF830071">
    <property type="protein sequence ID" value="GAK63941.1"/>
    <property type="molecule type" value="Genomic_DNA"/>
</dbReference>
<feature type="region of interest" description="Disordered" evidence="1">
    <location>
        <begin position="160"/>
        <end position="200"/>
    </location>
</feature>
<reference evidence="3" key="1">
    <citation type="journal article" date="2014" name="Genome Announc.">
        <title>Draft Genome Sequence of the Yeast Pseudozyma antarctica Type Strain JCM10317, a Producer of the Glycolipid Biosurfactants, Mannosylerythritol Lipids.</title>
        <authorList>
            <person name="Saika A."/>
            <person name="Koike H."/>
            <person name="Hori T."/>
            <person name="Fukuoka T."/>
            <person name="Sato S."/>
            <person name="Habe H."/>
            <person name="Kitamoto D."/>
            <person name="Morita T."/>
        </authorList>
    </citation>
    <scope>NUCLEOTIDE SEQUENCE [LARGE SCALE GENOMIC DNA]</scope>
    <source>
        <strain evidence="3">JCM 10317</strain>
    </source>
</reference>
<feature type="region of interest" description="Disordered" evidence="1">
    <location>
        <begin position="1"/>
        <end position="60"/>
    </location>
</feature>
<dbReference type="GO" id="GO:0000981">
    <property type="term" value="F:DNA-binding transcription factor activity, RNA polymerase II-specific"/>
    <property type="evidence" value="ECO:0007669"/>
    <property type="project" value="InterPro"/>
</dbReference>
<dbReference type="InterPro" id="IPR036864">
    <property type="entry name" value="Zn2-C6_fun-type_DNA-bd_sf"/>
</dbReference>
<name>A0A081CB95_PSEA2</name>
<sequence length="475" mass="51399">MESDSDSSLSEYRPSASLSRTRRNRERSRKSGSRRDRDASPIEAAHEQRQRKPSARRQELRAALTERHWLDEGCRPCRVAGVRCEAPTPGDHREKCARCSEKGESCDHRWILEQRSVTAMMKLLCEQPIIDVASPAFLAVERQVYGKHLGGPFDKCKDYPDASSSGAQASTSSAHQSNEQPSGSNAAAESSSAGQYNGDDQLEPHAAVLTDEPAASSSVLSSFSTCSSPSSASSVSSSSSCSSASPAFTSSSSASSLPIRRLRGLGMVHRSDTFEVSFVPRSLLANEALEEHYCDVTRNNQRTMEQLRYGLMGQGLSTEEELDILRDNFQSNYEASGFSGDLSTLGQSKLKLQSHSAPLRTASVHLCLLAIFARFVPAPSSQPPARAIATANTRSSSLRFFHLGLGLGLAFASRAGSLRLAILIIHFEASRFIVCSANTRIRSSIPSTRPPSEPTHVVAIPTRSSLILAKSSPHS</sequence>
<dbReference type="HOGENOM" id="CLU_574896_0_0_1"/>
<feature type="compositionally biased region" description="Polar residues" evidence="1">
    <location>
        <begin position="1"/>
        <end position="10"/>
    </location>
</feature>
<dbReference type="RefSeq" id="XP_014657581.1">
    <property type="nucleotide sequence ID" value="XM_014802095.1"/>
</dbReference>